<evidence type="ECO:0000313" key="2">
    <source>
        <dbReference type="Proteomes" id="UP000233556"/>
    </source>
</evidence>
<name>A0A2I0TB56_LIMLA</name>
<dbReference type="AlphaFoldDB" id="A0A2I0TB56"/>
<accession>A0A2I0TB56</accession>
<dbReference type="Proteomes" id="UP000233556">
    <property type="component" value="Unassembled WGS sequence"/>
</dbReference>
<organism evidence="1 2">
    <name type="scientific">Limosa lapponica baueri</name>
    <dbReference type="NCBI Taxonomy" id="1758121"/>
    <lineage>
        <taxon>Eukaryota</taxon>
        <taxon>Metazoa</taxon>
        <taxon>Chordata</taxon>
        <taxon>Craniata</taxon>
        <taxon>Vertebrata</taxon>
        <taxon>Euteleostomi</taxon>
        <taxon>Archelosauria</taxon>
        <taxon>Archosauria</taxon>
        <taxon>Dinosauria</taxon>
        <taxon>Saurischia</taxon>
        <taxon>Theropoda</taxon>
        <taxon>Coelurosauria</taxon>
        <taxon>Aves</taxon>
        <taxon>Neognathae</taxon>
        <taxon>Neoaves</taxon>
        <taxon>Charadriiformes</taxon>
        <taxon>Scolopacidae</taxon>
        <taxon>Limosa</taxon>
    </lineage>
</organism>
<dbReference type="EMBL" id="KZ513501">
    <property type="protein sequence ID" value="PKU31038.1"/>
    <property type="molecule type" value="Genomic_DNA"/>
</dbReference>
<reference evidence="2" key="2">
    <citation type="submission" date="2017-12" db="EMBL/GenBank/DDBJ databases">
        <title>Genome sequence of the Bar-tailed Godwit (Limosa lapponica baueri).</title>
        <authorList>
            <person name="Lima N.C.B."/>
            <person name="Parody-Merino A.M."/>
            <person name="Battley P.F."/>
            <person name="Fidler A.E."/>
            <person name="Prosdocimi F."/>
        </authorList>
    </citation>
    <scope>NUCLEOTIDE SEQUENCE [LARGE SCALE GENOMIC DNA]</scope>
</reference>
<reference evidence="2" key="1">
    <citation type="submission" date="2017-11" db="EMBL/GenBank/DDBJ databases">
        <authorList>
            <person name="Lima N.C."/>
            <person name="Parody-Merino A.M."/>
            <person name="Battley P.F."/>
            <person name="Fidler A.E."/>
            <person name="Prosdocimi F."/>
        </authorList>
    </citation>
    <scope>NUCLEOTIDE SEQUENCE [LARGE SCALE GENOMIC DNA]</scope>
</reference>
<keyword evidence="2" id="KW-1185">Reference proteome</keyword>
<protein>
    <submittedName>
        <fullName evidence="1">Uncharacterized protein</fullName>
    </submittedName>
</protein>
<gene>
    <name evidence="1" type="ORF">llap_18658</name>
</gene>
<sequence length="79" mass="8599">MILKVPFNLEDSVILLFSSRTSSVPGDKSKIPDAVRVLILSIVYTGSWEKPVCDVLPSNSFAVLQARVFWSGTLGVVCT</sequence>
<evidence type="ECO:0000313" key="1">
    <source>
        <dbReference type="EMBL" id="PKU31038.1"/>
    </source>
</evidence>
<proteinExistence type="predicted"/>